<feature type="signal peptide" evidence="3">
    <location>
        <begin position="1"/>
        <end position="24"/>
    </location>
</feature>
<comment type="caution">
    <text evidence="4">The sequence shown here is derived from an EMBL/GenBank/DDBJ whole genome shotgun (WGS) entry which is preliminary data.</text>
</comment>
<proteinExistence type="inferred from homology"/>
<comment type="similarity">
    <text evidence="1">Belongs to the bacterial solute-binding protein 1 family.</text>
</comment>
<dbReference type="AlphaFoldDB" id="A0A5C8UVQ2"/>
<keyword evidence="3" id="KW-0732">Signal</keyword>
<sequence length="447" mass="47480">MSSTVHRRITAPLVFLTIAGLALAGCSSGGGSTSSNKGPGDAGKADGVVTIYGTIVDTEAELLQKSWADWEKKNKITIKYEGSKEFETQISVRAQGGNAPDIAIFPQPGLLKDLASRDFIQPEPAAAAANVKKNWSKDWAGYASSGGTLYASPLMASVKGFIWYSPAKFKEWGVEVPKTWDELLTLTKTIQEKTGKAPWCAGFGSDAATGWPGTDWVEDLVLRQAGAETYDKWVSHKIPFTDPAIKKAFDSVGDILKNPAYVNAGLGDVKSINSTPFGDVARVVGNGSCALTHQASFFDGFIQDPKNGNATVGPDKQVWAFITPPIDSSAGPAVTGGGEMVAAFSNDKDTQKVQEYLSSGDWANSRVKLGGVISANKGLDPKNASSPILQQAIKTLQDPKTTFRFDASDLMPGVVGAGSFWTGMVDWINGKSTDEVLKTIDASWPAN</sequence>
<organism evidence="4 5">
    <name type="scientific">Lacisediminihabitans profunda</name>
    <dbReference type="NCBI Taxonomy" id="2594790"/>
    <lineage>
        <taxon>Bacteria</taxon>
        <taxon>Bacillati</taxon>
        <taxon>Actinomycetota</taxon>
        <taxon>Actinomycetes</taxon>
        <taxon>Micrococcales</taxon>
        <taxon>Microbacteriaceae</taxon>
        <taxon>Lacisediminihabitans</taxon>
    </lineage>
</organism>
<keyword evidence="5" id="KW-1185">Reference proteome</keyword>
<evidence type="ECO:0000313" key="5">
    <source>
        <dbReference type="Proteomes" id="UP000321379"/>
    </source>
</evidence>
<dbReference type="InterPro" id="IPR050490">
    <property type="entry name" value="Bact_solute-bd_prot1"/>
</dbReference>
<keyword evidence="2" id="KW-0813">Transport</keyword>
<dbReference type="InterPro" id="IPR006059">
    <property type="entry name" value="SBP"/>
</dbReference>
<dbReference type="PROSITE" id="PS51257">
    <property type="entry name" value="PROKAR_LIPOPROTEIN"/>
    <property type="match status" value="1"/>
</dbReference>
<reference evidence="4 5" key="1">
    <citation type="submission" date="2019-08" db="EMBL/GenBank/DDBJ databases">
        <title>Bacterial whole genome sequence for Glaciihabitans sp. CHu50b-6-2.</title>
        <authorList>
            <person name="Jin L."/>
        </authorList>
    </citation>
    <scope>NUCLEOTIDE SEQUENCE [LARGE SCALE GENOMIC DNA]</scope>
    <source>
        <strain evidence="4 5">CHu50b-6-2</strain>
    </source>
</reference>
<dbReference type="PANTHER" id="PTHR43649">
    <property type="entry name" value="ARABINOSE-BINDING PROTEIN-RELATED"/>
    <property type="match status" value="1"/>
</dbReference>
<evidence type="ECO:0000256" key="2">
    <source>
        <dbReference type="ARBA" id="ARBA00022448"/>
    </source>
</evidence>
<accession>A0A5C8UVQ2</accession>
<evidence type="ECO:0000256" key="3">
    <source>
        <dbReference type="SAM" id="SignalP"/>
    </source>
</evidence>
<evidence type="ECO:0000313" key="4">
    <source>
        <dbReference type="EMBL" id="TXN32425.1"/>
    </source>
</evidence>
<dbReference type="SUPFAM" id="SSF53850">
    <property type="entry name" value="Periplasmic binding protein-like II"/>
    <property type="match status" value="1"/>
</dbReference>
<dbReference type="Pfam" id="PF01547">
    <property type="entry name" value="SBP_bac_1"/>
    <property type="match status" value="1"/>
</dbReference>
<dbReference type="EMBL" id="VRMG01000003">
    <property type="protein sequence ID" value="TXN32425.1"/>
    <property type="molecule type" value="Genomic_DNA"/>
</dbReference>
<name>A0A5C8UVQ2_9MICO</name>
<gene>
    <name evidence="4" type="ORF">FVP33_02120</name>
</gene>
<dbReference type="Proteomes" id="UP000321379">
    <property type="component" value="Unassembled WGS sequence"/>
</dbReference>
<dbReference type="Gene3D" id="3.40.190.10">
    <property type="entry name" value="Periplasmic binding protein-like II"/>
    <property type="match status" value="2"/>
</dbReference>
<feature type="chain" id="PRO_5022665962" evidence="3">
    <location>
        <begin position="25"/>
        <end position="447"/>
    </location>
</feature>
<evidence type="ECO:0000256" key="1">
    <source>
        <dbReference type="ARBA" id="ARBA00008520"/>
    </source>
</evidence>
<protein>
    <submittedName>
        <fullName evidence="4">Carbohydrate ABC transporter substrate-binding protein</fullName>
    </submittedName>
</protein>
<dbReference type="RefSeq" id="WP_147781972.1">
    <property type="nucleotide sequence ID" value="NZ_VRMG01000003.1"/>
</dbReference>
<dbReference type="PANTHER" id="PTHR43649:SF29">
    <property type="entry name" value="OSMOPROTECTIVE COMPOUNDS-BINDING PROTEIN GGTB"/>
    <property type="match status" value="1"/>
</dbReference>